<keyword evidence="8" id="KW-1185">Reference proteome</keyword>
<feature type="domain" description="MYND-type" evidence="6">
    <location>
        <begin position="56"/>
        <end position="93"/>
    </location>
</feature>
<dbReference type="GO" id="GO:0008270">
    <property type="term" value="F:zinc ion binding"/>
    <property type="evidence" value="ECO:0007669"/>
    <property type="project" value="UniProtKB-KW"/>
</dbReference>
<dbReference type="InterPro" id="IPR050869">
    <property type="entry name" value="H3K4_H4K5_MeTrfase"/>
</dbReference>
<reference evidence="7 8" key="1">
    <citation type="journal article" date="2019" name="Nat. Plants">
        <title>Stout camphor tree genome fills gaps in understanding of flowering plant genome evolution.</title>
        <authorList>
            <person name="Chaw S.M."/>
            <person name="Liu Y.C."/>
            <person name="Wu Y.W."/>
            <person name="Wang H.Y."/>
            <person name="Lin C.I."/>
            <person name="Wu C.S."/>
            <person name="Ke H.M."/>
            <person name="Chang L.Y."/>
            <person name="Hsu C.Y."/>
            <person name="Yang H.T."/>
            <person name="Sudianto E."/>
            <person name="Hsu M.H."/>
            <person name="Wu K.P."/>
            <person name="Wang L.N."/>
            <person name="Leebens-Mack J.H."/>
            <person name="Tsai I.J."/>
        </authorList>
    </citation>
    <scope>NUCLEOTIDE SEQUENCE [LARGE SCALE GENOMIC DNA]</scope>
    <source>
        <strain evidence="8">cv. Chaw 1501</strain>
        <tissue evidence="7">Young leaves</tissue>
    </source>
</reference>
<dbReference type="InterPro" id="IPR046341">
    <property type="entry name" value="SET_dom_sf"/>
</dbReference>
<dbReference type="OrthoDB" id="265717at2759"/>
<dbReference type="InterPro" id="IPR001214">
    <property type="entry name" value="SET_dom"/>
</dbReference>
<dbReference type="PANTHER" id="PTHR12197">
    <property type="entry name" value="HISTONE-LYSINE N-METHYLTRANSFERASE SMYD"/>
    <property type="match status" value="1"/>
</dbReference>
<dbReference type="InterPro" id="IPR002893">
    <property type="entry name" value="Znf_MYND"/>
</dbReference>
<dbReference type="SMART" id="SM00317">
    <property type="entry name" value="SET"/>
    <property type="match status" value="1"/>
</dbReference>
<dbReference type="SUPFAM" id="SSF48452">
    <property type="entry name" value="TPR-like"/>
    <property type="match status" value="1"/>
</dbReference>
<dbReference type="EMBL" id="QPKB01000011">
    <property type="protein sequence ID" value="RWR95078.1"/>
    <property type="molecule type" value="Genomic_DNA"/>
</dbReference>
<dbReference type="GO" id="GO:0005634">
    <property type="term" value="C:nucleus"/>
    <property type="evidence" value="ECO:0007669"/>
    <property type="project" value="TreeGrafter"/>
</dbReference>
<keyword evidence="1" id="KW-0479">Metal-binding</keyword>
<dbReference type="Pfam" id="PF00856">
    <property type="entry name" value="SET"/>
    <property type="match status" value="1"/>
</dbReference>
<dbReference type="Gene3D" id="2.170.270.10">
    <property type="entry name" value="SET domain"/>
    <property type="match status" value="1"/>
</dbReference>
<dbReference type="GO" id="GO:0032259">
    <property type="term" value="P:methylation"/>
    <property type="evidence" value="ECO:0007669"/>
    <property type="project" value="UniProtKB-KW"/>
</dbReference>
<sequence>MEKLQSALSTHALAVSSLPDKGRCLVSTRSFAPGEVIISQEPYACIPNNPSADVRCDGCFASGNPKKCSGCRMTWYCGSTCQKSEWKLHQLECQALASLTEDRRKMLTPSIRLMVRLVLKKKLQSEQVMPTTTVDNYGLVGALMAHMSDIGEEKLVLYAQMANLVNLLLPSLEINIKEITQNFSKLACNAHTICDSELRPLGTGLYPVISIINHSCLPNSILVFEEKKAVVRVVENIPKGAEVSISYIETAASTTTRQKALKEQYFFTCTCIRCKKAGLYEDIQESAVLEGYRCKDKKCDGCLLLDSEKKLFTCQQCGLSRNQQEIKRIESEVKQMLDKASKISSSGDYFEASAMYKTIEQLQLKLCHSHSMSLLRTQETLLKILMELKDWREALVYCRSTIPVYQRVYPAIHPLLGLQYYTCGKLEWFLGDTENAFKSLAKAADILRITHGTNTHFMKEFLNLLEEARAEAAYMQTSRQPFDN</sequence>
<comment type="caution">
    <text evidence="7">The sequence shown here is derived from an EMBL/GenBank/DDBJ whole genome shotgun (WGS) entry which is preliminary data.</text>
</comment>
<name>A0A3S3NH75_9MAGN</name>
<dbReference type="PANTHER" id="PTHR12197:SF251">
    <property type="entry name" value="EG:BACR7C10.4 PROTEIN"/>
    <property type="match status" value="1"/>
</dbReference>
<keyword evidence="7" id="KW-0489">Methyltransferase</keyword>
<evidence type="ECO:0000256" key="4">
    <source>
        <dbReference type="PROSITE-ProRule" id="PRU00134"/>
    </source>
</evidence>
<dbReference type="PROSITE" id="PS50865">
    <property type="entry name" value="ZF_MYND_2"/>
    <property type="match status" value="1"/>
</dbReference>
<protein>
    <submittedName>
        <fullName evidence="7">Histone-lysine N-methyltransferase ASHR1 isoform X1</fullName>
    </submittedName>
</protein>
<feature type="domain" description="SET" evidence="5">
    <location>
        <begin position="2"/>
        <end position="248"/>
    </location>
</feature>
<dbReference type="Gene3D" id="6.10.140.2220">
    <property type="match status" value="1"/>
</dbReference>
<keyword evidence="3" id="KW-0862">Zinc</keyword>
<keyword evidence="7" id="KW-0808">Transferase</keyword>
<accession>A0A3S3NH75</accession>
<evidence type="ECO:0000313" key="8">
    <source>
        <dbReference type="Proteomes" id="UP000283530"/>
    </source>
</evidence>
<evidence type="ECO:0000313" key="7">
    <source>
        <dbReference type="EMBL" id="RWR95078.1"/>
    </source>
</evidence>
<dbReference type="Gene3D" id="1.10.220.160">
    <property type="match status" value="1"/>
</dbReference>
<dbReference type="Proteomes" id="UP000283530">
    <property type="component" value="Unassembled WGS sequence"/>
</dbReference>
<dbReference type="PROSITE" id="PS01360">
    <property type="entry name" value="ZF_MYND_1"/>
    <property type="match status" value="1"/>
</dbReference>
<dbReference type="STRING" id="337451.A0A3S3NH75"/>
<dbReference type="Gene3D" id="1.25.40.10">
    <property type="entry name" value="Tetratricopeptide repeat domain"/>
    <property type="match status" value="1"/>
</dbReference>
<evidence type="ECO:0000259" key="6">
    <source>
        <dbReference type="PROSITE" id="PS50865"/>
    </source>
</evidence>
<evidence type="ECO:0000256" key="3">
    <source>
        <dbReference type="ARBA" id="ARBA00022833"/>
    </source>
</evidence>
<evidence type="ECO:0000256" key="1">
    <source>
        <dbReference type="ARBA" id="ARBA00022723"/>
    </source>
</evidence>
<organism evidence="7 8">
    <name type="scientific">Cinnamomum micranthum f. kanehirae</name>
    <dbReference type="NCBI Taxonomy" id="337451"/>
    <lineage>
        <taxon>Eukaryota</taxon>
        <taxon>Viridiplantae</taxon>
        <taxon>Streptophyta</taxon>
        <taxon>Embryophyta</taxon>
        <taxon>Tracheophyta</taxon>
        <taxon>Spermatophyta</taxon>
        <taxon>Magnoliopsida</taxon>
        <taxon>Magnoliidae</taxon>
        <taxon>Laurales</taxon>
        <taxon>Lauraceae</taxon>
        <taxon>Cinnamomum</taxon>
    </lineage>
</organism>
<proteinExistence type="predicted"/>
<gene>
    <name evidence="7" type="ORF">CKAN_02440300</name>
</gene>
<evidence type="ECO:0000259" key="5">
    <source>
        <dbReference type="PROSITE" id="PS50280"/>
    </source>
</evidence>
<dbReference type="InterPro" id="IPR011990">
    <property type="entry name" value="TPR-like_helical_dom_sf"/>
</dbReference>
<dbReference type="GO" id="GO:0008168">
    <property type="term" value="F:methyltransferase activity"/>
    <property type="evidence" value="ECO:0007669"/>
    <property type="project" value="UniProtKB-KW"/>
</dbReference>
<dbReference type="SUPFAM" id="SSF82199">
    <property type="entry name" value="SET domain"/>
    <property type="match status" value="1"/>
</dbReference>
<dbReference type="AlphaFoldDB" id="A0A3S3NH75"/>
<keyword evidence="2 4" id="KW-0863">Zinc-finger</keyword>
<dbReference type="PROSITE" id="PS50280">
    <property type="entry name" value="SET"/>
    <property type="match status" value="1"/>
</dbReference>
<dbReference type="Pfam" id="PF01753">
    <property type="entry name" value="zf-MYND"/>
    <property type="match status" value="1"/>
</dbReference>
<evidence type="ECO:0000256" key="2">
    <source>
        <dbReference type="ARBA" id="ARBA00022771"/>
    </source>
</evidence>